<proteinExistence type="predicted"/>
<name>A0ACB6R4K5_9PLEO</name>
<protein>
    <submittedName>
        <fullName evidence="1">Uncharacterized protein</fullName>
    </submittedName>
</protein>
<accession>A0ACB6R4K5</accession>
<comment type="caution">
    <text evidence="1">The sequence shown here is derived from an EMBL/GenBank/DDBJ whole genome shotgun (WGS) entry which is preliminary data.</text>
</comment>
<organism evidence="1 2">
    <name type="scientific">Lindgomyces ingoldianus</name>
    <dbReference type="NCBI Taxonomy" id="673940"/>
    <lineage>
        <taxon>Eukaryota</taxon>
        <taxon>Fungi</taxon>
        <taxon>Dikarya</taxon>
        <taxon>Ascomycota</taxon>
        <taxon>Pezizomycotina</taxon>
        <taxon>Dothideomycetes</taxon>
        <taxon>Pleosporomycetidae</taxon>
        <taxon>Pleosporales</taxon>
        <taxon>Lindgomycetaceae</taxon>
        <taxon>Lindgomyces</taxon>
    </lineage>
</organism>
<gene>
    <name evidence="1" type="ORF">BDR25DRAFT_216733</name>
</gene>
<reference evidence="1" key="1">
    <citation type="journal article" date="2020" name="Stud. Mycol.">
        <title>101 Dothideomycetes genomes: a test case for predicting lifestyles and emergence of pathogens.</title>
        <authorList>
            <person name="Haridas S."/>
            <person name="Albert R."/>
            <person name="Binder M."/>
            <person name="Bloem J."/>
            <person name="Labutti K."/>
            <person name="Salamov A."/>
            <person name="Andreopoulos B."/>
            <person name="Baker S."/>
            <person name="Barry K."/>
            <person name="Bills G."/>
            <person name="Bluhm B."/>
            <person name="Cannon C."/>
            <person name="Castanera R."/>
            <person name="Culley D."/>
            <person name="Daum C."/>
            <person name="Ezra D."/>
            <person name="Gonzalez J."/>
            <person name="Henrissat B."/>
            <person name="Kuo A."/>
            <person name="Liang C."/>
            <person name="Lipzen A."/>
            <person name="Lutzoni F."/>
            <person name="Magnuson J."/>
            <person name="Mondo S."/>
            <person name="Nolan M."/>
            <person name="Ohm R."/>
            <person name="Pangilinan J."/>
            <person name="Park H.-J."/>
            <person name="Ramirez L."/>
            <person name="Alfaro M."/>
            <person name="Sun H."/>
            <person name="Tritt A."/>
            <person name="Yoshinaga Y."/>
            <person name="Zwiers L.-H."/>
            <person name="Turgeon B."/>
            <person name="Goodwin S."/>
            <person name="Spatafora J."/>
            <person name="Crous P."/>
            <person name="Grigoriev I."/>
        </authorList>
    </citation>
    <scope>NUCLEOTIDE SEQUENCE</scope>
    <source>
        <strain evidence="1">ATCC 200398</strain>
    </source>
</reference>
<evidence type="ECO:0000313" key="2">
    <source>
        <dbReference type="Proteomes" id="UP000799755"/>
    </source>
</evidence>
<evidence type="ECO:0000313" key="1">
    <source>
        <dbReference type="EMBL" id="KAF2474259.1"/>
    </source>
</evidence>
<dbReference type="Proteomes" id="UP000799755">
    <property type="component" value="Unassembled WGS sequence"/>
</dbReference>
<sequence length="312" mass="35394">MPLPIELVLNVIHCLLPSNPDVFLPSSHPITKTLLSFTLVCRETCRVASRYLRQYCVYLSSGPRLRAFLLGIPTDPELRNTTALVLAPFGNTIDDQPTATWVRELFFYTCSSLTRLIIDIPLRSLYPEHDHLDVRRILRAGFCRLENLEEFVSVRDELFLDLTHHGSEPSVWQSWPKLRRLGLYNVDADMGFWLNIAKMPHLETLVLTRADSLSDVDIKHSLFLNASPNADLRLKILIIYIGEDPILPLHLAQIPWSKIDPGGKVTVMLYKIGTFCPGDVSIETCQEWVRSKAEDGTLWDLGGEVVAPHENL</sequence>
<dbReference type="EMBL" id="MU003498">
    <property type="protein sequence ID" value="KAF2474259.1"/>
    <property type="molecule type" value="Genomic_DNA"/>
</dbReference>
<keyword evidence="2" id="KW-1185">Reference proteome</keyword>